<gene>
    <name evidence="1" type="ORF">SAMN05421686_101425</name>
</gene>
<proteinExistence type="predicted"/>
<evidence type="ECO:0000313" key="2">
    <source>
        <dbReference type="Proteomes" id="UP000185639"/>
    </source>
</evidence>
<organism evidence="1 2">
    <name type="scientific">Thalassolituus maritimus</name>
    <dbReference type="NCBI Taxonomy" id="484498"/>
    <lineage>
        <taxon>Bacteria</taxon>
        <taxon>Pseudomonadati</taxon>
        <taxon>Pseudomonadota</taxon>
        <taxon>Gammaproteobacteria</taxon>
        <taxon>Oceanospirillales</taxon>
        <taxon>Oceanospirillaceae</taxon>
        <taxon>Thalassolituus</taxon>
    </lineage>
</organism>
<dbReference type="RefSeq" id="WP_076513996.1">
    <property type="nucleotide sequence ID" value="NZ_FTOH01000001.1"/>
</dbReference>
<keyword evidence="2" id="KW-1185">Reference proteome</keyword>
<dbReference type="EMBL" id="FTOH01000001">
    <property type="protein sequence ID" value="SIS45081.1"/>
    <property type="molecule type" value="Genomic_DNA"/>
</dbReference>
<reference evidence="2" key="1">
    <citation type="submission" date="2017-01" db="EMBL/GenBank/DDBJ databases">
        <authorList>
            <person name="Varghese N."/>
            <person name="Submissions S."/>
        </authorList>
    </citation>
    <scope>NUCLEOTIDE SEQUENCE [LARGE SCALE GENOMIC DNA]</scope>
    <source>
        <strain evidence="2">DSM 24913</strain>
    </source>
</reference>
<evidence type="ECO:0000313" key="1">
    <source>
        <dbReference type="EMBL" id="SIS45081.1"/>
    </source>
</evidence>
<protein>
    <submittedName>
        <fullName evidence="1">Uncharacterized protein</fullName>
    </submittedName>
</protein>
<dbReference type="AlphaFoldDB" id="A0A1N7J759"/>
<dbReference type="OrthoDB" id="194302at2"/>
<name>A0A1N7J759_9GAMM</name>
<sequence length="107" mass="12115">MQTRLLTPEEFKATHFSPARVEDSTPTPDFWIYVQAIPAEHFGIFDCREGQVTHVYRMGDEFEHVLINSQYQGVAMVIVVDLSSNSVHGHYLLDVNPPGTQIPEENA</sequence>
<dbReference type="STRING" id="484498.SAMN05421686_101425"/>
<accession>A0A1N7J759</accession>
<dbReference type="Proteomes" id="UP000185639">
    <property type="component" value="Unassembled WGS sequence"/>
</dbReference>